<protein>
    <submittedName>
        <fullName evidence="1">Uncharacterized protein</fullName>
    </submittedName>
</protein>
<evidence type="ECO:0000313" key="1">
    <source>
        <dbReference type="EMBL" id="SJZ38095.1"/>
    </source>
</evidence>
<evidence type="ECO:0000313" key="2">
    <source>
        <dbReference type="Proteomes" id="UP000189857"/>
    </source>
</evidence>
<dbReference type="Proteomes" id="UP000189857">
    <property type="component" value="Unassembled WGS sequence"/>
</dbReference>
<dbReference type="OrthoDB" id="2055408at2"/>
<dbReference type="RefSeq" id="WP_078785882.1">
    <property type="nucleotide sequence ID" value="NZ_CACZYW010000018.1"/>
</dbReference>
<keyword evidence="2" id="KW-1185">Reference proteome</keyword>
<gene>
    <name evidence="1" type="ORF">SAMN02745110_00203</name>
</gene>
<proteinExistence type="predicted"/>
<organism evidence="1 2">
    <name type="scientific">Eubacterium ruminantium</name>
    <dbReference type="NCBI Taxonomy" id="42322"/>
    <lineage>
        <taxon>Bacteria</taxon>
        <taxon>Bacillati</taxon>
        <taxon>Bacillota</taxon>
        <taxon>Clostridia</taxon>
        <taxon>Eubacteriales</taxon>
        <taxon>Eubacteriaceae</taxon>
        <taxon>Eubacterium</taxon>
    </lineage>
</organism>
<sequence>MGIDCKAPQKVDVICQHSVDGTVIPLRIRLTDEDGQRQVFNIKEYMDISHKGSYTTADGVFVTDNNLIFECKILVINMIKKITLYYSPFNQSWTMTG</sequence>
<dbReference type="AlphaFoldDB" id="A0A1T4K713"/>
<reference evidence="1 2" key="1">
    <citation type="submission" date="2017-02" db="EMBL/GenBank/DDBJ databases">
        <authorList>
            <person name="Peterson S.W."/>
        </authorList>
    </citation>
    <scope>NUCLEOTIDE SEQUENCE [LARGE SCALE GENOMIC DNA]</scope>
    <source>
        <strain evidence="1 2">ATCC 17233</strain>
    </source>
</reference>
<dbReference type="EMBL" id="FUXA01000003">
    <property type="protein sequence ID" value="SJZ38095.1"/>
    <property type="molecule type" value="Genomic_DNA"/>
</dbReference>
<name>A0A1T4K713_9FIRM</name>
<accession>A0A1T4K713</accession>